<feature type="transmembrane region" description="Helical" evidence="2">
    <location>
        <begin position="598"/>
        <end position="621"/>
    </location>
</feature>
<name>A0ABW0VBF6_9ACTN</name>
<dbReference type="RefSeq" id="WP_346146005.1">
    <property type="nucleotide sequence ID" value="NZ_BAAAUA010000025.1"/>
</dbReference>
<evidence type="ECO:0000256" key="2">
    <source>
        <dbReference type="SAM" id="Phobius"/>
    </source>
</evidence>
<dbReference type="Proteomes" id="UP001596066">
    <property type="component" value="Unassembled WGS sequence"/>
</dbReference>
<keyword evidence="2" id="KW-1133">Transmembrane helix</keyword>
<feature type="region of interest" description="Disordered" evidence="1">
    <location>
        <begin position="351"/>
        <end position="382"/>
    </location>
</feature>
<dbReference type="SUPFAM" id="SSF47413">
    <property type="entry name" value="lambda repressor-like DNA-binding domains"/>
    <property type="match status" value="1"/>
</dbReference>
<dbReference type="CDD" id="cd00093">
    <property type="entry name" value="HTH_XRE"/>
    <property type="match status" value="1"/>
</dbReference>
<accession>A0ABW0VBF6</accession>
<dbReference type="Pfam" id="PF13560">
    <property type="entry name" value="HTH_31"/>
    <property type="match status" value="1"/>
</dbReference>
<dbReference type="InterPro" id="IPR007111">
    <property type="entry name" value="NACHT_NTPase"/>
</dbReference>
<dbReference type="PROSITE" id="PS50943">
    <property type="entry name" value="HTH_CROC1"/>
    <property type="match status" value="1"/>
</dbReference>
<comment type="caution">
    <text evidence="4">The sequence shown here is derived from an EMBL/GenBank/DDBJ whole genome shotgun (WGS) entry which is preliminary data.</text>
</comment>
<dbReference type="EMBL" id="JBHSOC010000021">
    <property type="protein sequence ID" value="MFC5642635.1"/>
    <property type="molecule type" value="Genomic_DNA"/>
</dbReference>
<dbReference type="Gene3D" id="1.10.260.40">
    <property type="entry name" value="lambda repressor-like DNA-binding domains"/>
    <property type="match status" value="1"/>
</dbReference>
<dbReference type="InterPro" id="IPR027417">
    <property type="entry name" value="P-loop_NTPase"/>
</dbReference>
<feature type="transmembrane region" description="Helical" evidence="2">
    <location>
        <begin position="641"/>
        <end position="666"/>
    </location>
</feature>
<evidence type="ECO:0000256" key="1">
    <source>
        <dbReference type="SAM" id="MobiDB-lite"/>
    </source>
</evidence>
<proteinExistence type="predicted"/>
<dbReference type="InterPro" id="IPR001387">
    <property type="entry name" value="Cro/C1-type_HTH"/>
</dbReference>
<feature type="transmembrane region" description="Helical" evidence="2">
    <location>
        <begin position="693"/>
        <end position="712"/>
    </location>
</feature>
<keyword evidence="5" id="KW-1185">Reference proteome</keyword>
<feature type="compositionally biased region" description="Low complexity" evidence="1">
    <location>
        <begin position="76"/>
        <end position="90"/>
    </location>
</feature>
<dbReference type="InterPro" id="IPR010982">
    <property type="entry name" value="Lambda_DNA-bd_dom_sf"/>
</dbReference>
<feature type="transmembrane region" description="Helical" evidence="2">
    <location>
        <begin position="541"/>
        <end position="569"/>
    </location>
</feature>
<gene>
    <name evidence="4" type="ORF">ACFPZF_14900</name>
</gene>
<evidence type="ECO:0000313" key="4">
    <source>
        <dbReference type="EMBL" id="MFC5642635.1"/>
    </source>
</evidence>
<dbReference type="Gene3D" id="3.40.50.300">
    <property type="entry name" value="P-loop containing nucleotide triphosphate hydrolases"/>
    <property type="match status" value="1"/>
</dbReference>
<keyword evidence="2" id="KW-0472">Membrane</keyword>
<keyword evidence="2" id="KW-0812">Transmembrane</keyword>
<feature type="transmembrane region" description="Helical" evidence="2">
    <location>
        <begin position="514"/>
        <end position="535"/>
    </location>
</feature>
<feature type="transmembrane region" description="Helical" evidence="2">
    <location>
        <begin position="732"/>
        <end position="757"/>
    </location>
</feature>
<sequence length="823" mass="88514">MSGPGATLKRLRIEAGLTQEELAGRSGVSVSTIRRLETGRLQDHRMATLRLLADSLGVAPESLLLPDPRTEPPSPAEAAPPAGPTASAPAADHVTDTALFQQPFKVHGQLAAAAEKLEREVRRRWRLEEDHRRVHDPFALPVQWRQADPELVDHWENIRRLGPGDAPRPLDLAGNLAEVAEVYRRVPSGRLVVLGRAGAGKSVLAVRLVLDLIESGFPQVPVLFSLGAWSPDSASLLDWLTDQLLRDHPYLAQQSPNGTGTLAEALIHSDAVLPVLDGFDEIAAGLRDAALRELNATSTPLILTSRVTELAEAVRAAGAPLSWAAGLELADLTPGDVARYLPRTVRAVNAQEAHDARQDARQGGRPADPPTVRQPAAQDRHRWGGVLEELERADSPAGRRLADVLSTPLMITLARTVYSESTDRDPAELLDATRFPTVHALEAHLLAGFVPTLYRRLAPPRTVVGRRRSPRTPDPQRAQRWLGVLAHGLLTADHNHQDLAWWRIGDSLSRTSRLLAVMFTSAVSASVATWLMGWLSPIPPIATLLLGLLLGPAAGLAFGCAHALTVVLAGPRTLEPARTVLRLPGKRRDSPRPPLRSVALRLAAVLVSGFVMGVGCAVAMSTERSLVYHFSITAPLAMETLLVNMLVFGVVFSLAGVLAFGLVAALEVPLDIASAASPATLLAENRTAVGRQILVLAPLLTVTIALVGQLVVDLLQGTVGPLNWGLKGGLGVGAIGGVGGALAYAVGFTAWGQWLVMVRLWLPLTGRLPWDVVTFLDDAHRRGVLRQAGAVYQFRHQRLQHHLAHLHRGASTHYAEARLTQEP</sequence>
<dbReference type="Pfam" id="PF05729">
    <property type="entry name" value="NACHT"/>
    <property type="match status" value="1"/>
</dbReference>
<protein>
    <submittedName>
        <fullName evidence="4">Helix-turn-helix domain-containing protein</fullName>
    </submittedName>
</protein>
<dbReference type="SMART" id="SM00530">
    <property type="entry name" value="HTH_XRE"/>
    <property type="match status" value="1"/>
</dbReference>
<reference evidence="5" key="1">
    <citation type="journal article" date="2019" name="Int. J. Syst. Evol. Microbiol.">
        <title>The Global Catalogue of Microorganisms (GCM) 10K type strain sequencing project: providing services to taxonomists for standard genome sequencing and annotation.</title>
        <authorList>
            <consortium name="The Broad Institute Genomics Platform"/>
            <consortium name="The Broad Institute Genome Sequencing Center for Infectious Disease"/>
            <person name="Wu L."/>
            <person name="Ma J."/>
        </authorList>
    </citation>
    <scope>NUCLEOTIDE SEQUENCE [LARGE SCALE GENOMIC DNA]</scope>
    <source>
        <strain evidence="5">CGMCC 4.1622</strain>
    </source>
</reference>
<feature type="region of interest" description="Disordered" evidence="1">
    <location>
        <begin position="62"/>
        <end position="90"/>
    </location>
</feature>
<organism evidence="4 5">
    <name type="scientific">Kitasatospora cinereorecta</name>
    <dbReference type="NCBI Taxonomy" id="285560"/>
    <lineage>
        <taxon>Bacteria</taxon>
        <taxon>Bacillati</taxon>
        <taxon>Actinomycetota</taxon>
        <taxon>Actinomycetes</taxon>
        <taxon>Kitasatosporales</taxon>
        <taxon>Streptomycetaceae</taxon>
        <taxon>Kitasatospora</taxon>
    </lineage>
</organism>
<feature type="domain" description="HTH cro/C1-type" evidence="3">
    <location>
        <begin position="8"/>
        <end position="63"/>
    </location>
</feature>
<evidence type="ECO:0000259" key="3">
    <source>
        <dbReference type="PROSITE" id="PS50943"/>
    </source>
</evidence>
<feature type="compositionally biased region" description="Basic and acidic residues" evidence="1">
    <location>
        <begin position="352"/>
        <end position="362"/>
    </location>
</feature>
<evidence type="ECO:0000313" key="5">
    <source>
        <dbReference type="Proteomes" id="UP001596066"/>
    </source>
</evidence>
<dbReference type="SUPFAM" id="SSF52540">
    <property type="entry name" value="P-loop containing nucleoside triphosphate hydrolases"/>
    <property type="match status" value="1"/>
</dbReference>